<evidence type="ECO:0000313" key="9">
    <source>
        <dbReference type="EMBL" id="KAK3175137.1"/>
    </source>
</evidence>
<evidence type="ECO:0000256" key="7">
    <source>
        <dbReference type="SAM" id="MobiDB-lite"/>
    </source>
</evidence>
<dbReference type="EMBL" id="JASNWA010000006">
    <property type="protein sequence ID" value="KAK3175137.1"/>
    <property type="molecule type" value="Genomic_DNA"/>
</dbReference>
<feature type="region of interest" description="Disordered" evidence="7">
    <location>
        <begin position="911"/>
        <end position="933"/>
    </location>
</feature>
<feature type="compositionally biased region" description="Polar residues" evidence="7">
    <location>
        <begin position="1071"/>
        <end position="1083"/>
    </location>
</feature>
<feature type="region of interest" description="Disordered" evidence="7">
    <location>
        <begin position="604"/>
        <end position="652"/>
    </location>
</feature>
<dbReference type="PANTHER" id="PTHR13255:SF0">
    <property type="entry name" value="ATAXIN-10"/>
    <property type="match status" value="1"/>
</dbReference>
<keyword evidence="2" id="KW-0132">Cell division</keyword>
<dbReference type="Proteomes" id="UP001276659">
    <property type="component" value="Unassembled WGS sequence"/>
</dbReference>
<dbReference type="SUPFAM" id="SSF48371">
    <property type="entry name" value="ARM repeat"/>
    <property type="match status" value="1"/>
</dbReference>
<reference evidence="9" key="1">
    <citation type="submission" date="2022-11" db="EMBL/GenBank/DDBJ databases">
        <title>Chromosomal genome sequence assembly and mating type (MAT) locus characterization of the leprose asexual lichenized fungus Lepraria neglecta (Nyl.) Erichsen.</title>
        <authorList>
            <person name="Allen J.L."/>
            <person name="Pfeffer B."/>
        </authorList>
    </citation>
    <scope>NUCLEOTIDE SEQUENCE</scope>
    <source>
        <strain evidence="9">Allen 5258</strain>
    </source>
</reference>
<feature type="region of interest" description="Disordered" evidence="7">
    <location>
        <begin position="429"/>
        <end position="488"/>
    </location>
</feature>
<proteinExistence type="inferred from homology"/>
<dbReference type="InterPro" id="IPR019156">
    <property type="entry name" value="Ataxin-10_domain"/>
</dbReference>
<protein>
    <recommendedName>
        <fullName evidence="5">Ataxin-10 homolog</fullName>
    </recommendedName>
    <alternativeName>
        <fullName evidence="6">Copper transport protein 86</fullName>
    </alternativeName>
</protein>
<dbReference type="InterPro" id="IPR051374">
    <property type="entry name" value="Ataxin-10/CTR86_families"/>
</dbReference>
<evidence type="ECO:0000256" key="2">
    <source>
        <dbReference type="ARBA" id="ARBA00022618"/>
    </source>
</evidence>
<name>A0AAD9ZEZ5_9LECA</name>
<dbReference type="Gene3D" id="1.25.10.10">
    <property type="entry name" value="Leucine-rich Repeat Variant"/>
    <property type="match status" value="1"/>
</dbReference>
<evidence type="ECO:0000256" key="5">
    <source>
        <dbReference type="ARBA" id="ARBA00044801"/>
    </source>
</evidence>
<comment type="similarity">
    <text evidence="1">Belongs to the ataxin-10 family.</text>
</comment>
<feature type="region of interest" description="Disordered" evidence="7">
    <location>
        <begin position="1071"/>
        <end position="1120"/>
    </location>
</feature>
<feature type="compositionally biased region" description="Basic and acidic residues" evidence="7">
    <location>
        <begin position="1086"/>
        <end position="1112"/>
    </location>
</feature>
<feature type="domain" description="Ataxin-10" evidence="8">
    <location>
        <begin position="995"/>
        <end position="1070"/>
    </location>
</feature>
<organism evidence="9 10">
    <name type="scientific">Lepraria neglecta</name>
    <dbReference type="NCBI Taxonomy" id="209136"/>
    <lineage>
        <taxon>Eukaryota</taxon>
        <taxon>Fungi</taxon>
        <taxon>Dikarya</taxon>
        <taxon>Ascomycota</taxon>
        <taxon>Pezizomycotina</taxon>
        <taxon>Lecanoromycetes</taxon>
        <taxon>OSLEUM clade</taxon>
        <taxon>Lecanoromycetidae</taxon>
        <taxon>Lecanorales</taxon>
        <taxon>Lecanorineae</taxon>
        <taxon>Stereocaulaceae</taxon>
        <taxon>Lepraria</taxon>
    </lineage>
</organism>
<evidence type="ECO:0000256" key="6">
    <source>
        <dbReference type="ARBA" id="ARBA00044805"/>
    </source>
</evidence>
<feature type="region of interest" description="Disordered" evidence="7">
    <location>
        <begin position="947"/>
        <end position="986"/>
    </location>
</feature>
<dbReference type="Pfam" id="PF09759">
    <property type="entry name" value="Atx10homo_assoc"/>
    <property type="match status" value="1"/>
</dbReference>
<feature type="compositionally biased region" description="Basic and acidic residues" evidence="7">
    <location>
        <begin position="638"/>
        <end position="652"/>
    </location>
</feature>
<dbReference type="GO" id="GO:0005829">
    <property type="term" value="C:cytosol"/>
    <property type="evidence" value="ECO:0007669"/>
    <property type="project" value="TreeGrafter"/>
</dbReference>
<feature type="compositionally biased region" description="Acidic residues" evidence="7">
    <location>
        <begin position="976"/>
        <end position="986"/>
    </location>
</feature>
<keyword evidence="3" id="KW-0131">Cell cycle</keyword>
<evidence type="ECO:0000256" key="1">
    <source>
        <dbReference type="ARBA" id="ARBA00008384"/>
    </source>
</evidence>
<gene>
    <name evidence="9" type="ORF">OEA41_002383</name>
</gene>
<dbReference type="PANTHER" id="PTHR13255">
    <property type="entry name" value="ATAXIN-10"/>
    <property type="match status" value="1"/>
</dbReference>
<sequence length="1120" mass="125295">MKTTLGWTGGSPERLGWDVAWRLHGLSEPGLGAQKSDASTEQSTTFNNNNRLFIELGDLRLSELRGPKDHYDNIRILREWRFRQLRDWRYKRDAHLKFHCRNKLRRWYRWGRTFTIDESVEYYGYISKKRRALIYLRATHVLTLPETAAWEDCPPEVLADHITFITALQEARINELFEIGELPKQINMLTQSDFRKKHGREAEDKGFELVLLCTHALFKSRKTLTESAFDTTMRTCKNIVRRTINSEEVRNIIGTSPQQWKDMTEVFVLAIPVLEAQSLAADDALTGAPASSSALMAANHDTLMKDLERLNDILLIARNVLATTQKVQNLAGESLLDQQVLKLIDLCVRVTARGYDGDAGSRTELQWGNVIGSYKKLLITCLQVLYNFIQENEQRKLLLWLDLFANSKVANEYNAGTLPPGLGRDHFAAKFGDTPGKGKAKDEEDFGSKLSKLEVTASNGSEDLGKEPESNNTEGQAQSSQGKESLSQDIHQITDSVKPMQQISSRSSELKSAESQVKFANEALLVELKKQSESSRQGSANKSATTVDAQAASEMPHAATQDDMLFGAVKTERGDEFGALRTPQSAAITLQAAKDQLMARLSDTAAGDVSDQEHDLSALQNDEDPNSQGPLLSDEDEGYRNPREPGDQERGLLTDIPLVLGPQEIEALPMIIQIGICAGKGAVMHGRDMQGMRCNILLAGDPGRNLLRELLIFIAAWDLQDNELYFKLMMQIMEAILENGLMPYAYQTFAEVKDIVSPAQSMVIKILTQIFRGKQGMPPTTGKEAWTAGNVHADASRRVDIYVVRYIFTIFRQCIIPETCALIYLQGQIKAGHALPEDFPLNLWDMERVYEGVYQFLEFFAVLTESEEWKDLLVNWEIVSELVTLLRELEASIPKAPVTVPQTVAEAQQAAAQQAATQQAPQPEASANAAPAPVSVERPFDVEPVPLPAAERPFDIPPPADAPFPAPSPLSQTDSQDQDPLDAADPSDFEWRNLKKLVILVLSSLVWKSPTVQTQIRQYGGVEMVMACCMYDGNNPYIKEHAIMCLRFLLEGSDENRELVKGLEKSNLLNGQEGSGVLSSGQAKVQEARARIRERQQREQQEREQLQEHQELEEGEEEGL</sequence>
<comment type="caution">
    <text evidence="9">The sequence shown here is derived from an EMBL/GenBank/DDBJ whole genome shotgun (WGS) entry which is preliminary data.</text>
</comment>
<evidence type="ECO:0000313" key="10">
    <source>
        <dbReference type="Proteomes" id="UP001276659"/>
    </source>
</evidence>
<dbReference type="GO" id="GO:0051301">
    <property type="term" value="P:cell division"/>
    <property type="evidence" value="ECO:0007669"/>
    <property type="project" value="UniProtKB-KW"/>
</dbReference>
<comment type="function">
    <text evidence="4">May play a role in the regulation of cytokinesis.</text>
</comment>
<dbReference type="AlphaFoldDB" id="A0AAD9ZEZ5"/>
<evidence type="ECO:0000256" key="4">
    <source>
        <dbReference type="ARBA" id="ARBA00044746"/>
    </source>
</evidence>
<dbReference type="InterPro" id="IPR016024">
    <property type="entry name" value="ARM-type_fold"/>
</dbReference>
<accession>A0AAD9ZEZ5</accession>
<evidence type="ECO:0000256" key="3">
    <source>
        <dbReference type="ARBA" id="ARBA00023306"/>
    </source>
</evidence>
<evidence type="ECO:0000259" key="8">
    <source>
        <dbReference type="Pfam" id="PF09759"/>
    </source>
</evidence>
<feature type="compositionally biased region" description="Polar residues" evidence="7">
    <location>
        <begin position="470"/>
        <end position="488"/>
    </location>
</feature>
<dbReference type="InterPro" id="IPR011989">
    <property type="entry name" value="ARM-like"/>
</dbReference>
<keyword evidence="10" id="KW-1185">Reference proteome</keyword>
<feature type="compositionally biased region" description="Pro residues" evidence="7">
    <location>
        <begin position="955"/>
        <end position="968"/>
    </location>
</feature>